<dbReference type="Pfam" id="PF12717">
    <property type="entry name" value="Cnd1"/>
    <property type="match status" value="1"/>
</dbReference>
<organism evidence="10 11">
    <name type="scientific">Dunaliella salina</name>
    <name type="common">Green alga</name>
    <name type="synonym">Protococcus salinus</name>
    <dbReference type="NCBI Taxonomy" id="3046"/>
    <lineage>
        <taxon>Eukaryota</taxon>
        <taxon>Viridiplantae</taxon>
        <taxon>Chlorophyta</taxon>
        <taxon>core chlorophytes</taxon>
        <taxon>Chlorophyceae</taxon>
        <taxon>CS clade</taxon>
        <taxon>Chlamydomonadales</taxon>
        <taxon>Dunaliellaceae</taxon>
        <taxon>Dunaliella</taxon>
    </lineage>
</organism>
<feature type="compositionally biased region" description="Low complexity" evidence="7">
    <location>
        <begin position="1288"/>
        <end position="1304"/>
    </location>
</feature>
<feature type="region of interest" description="Disordered" evidence="7">
    <location>
        <begin position="15"/>
        <end position="60"/>
    </location>
</feature>
<accession>A0ABQ7H9S8</accession>
<feature type="compositionally biased region" description="Gly residues" evidence="7">
    <location>
        <begin position="1411"/>
        <end position="1423"/>
    </location>
</feature>
<dbReference type="PANTHER" id="PTHR14222">
    <property type="entry name" value="CONDENSIN"/>
    <property type="match status" value="1"/>
</dbReference>
<evidence type="ECO:0000259" key="9">
    <source>
        <dbReference type="Pfam" id="PF12922"/>
    </source>
</evidence>
<feature type="compositionally biased region" description="Polar residues" evidence="7">
    <location>
        <begin position="977"/>
        <end position="991"/>
    </location>
</feature>
<feature type="compositionally biased region" description="Low complexity" evidence="7">
    <location>
        <begin position="1427"/>
        <end position="1437"/>
    </location>
</feature>
<feature type="region of interest" description="Disordered" evidence="7">
    <location>
        <begin position="187"/>
        <end position="216"/>
    </location>
</feature>
<evidence type="ECO:0008006" key="12">
    <source>
        <dbReference type="Google" id="ProtNLM"/>
    </source>
</evidence>
<dbReference type="InterPro" id="IPR024324">
    <property type="entry name" value="Condensin_cplx_su1_N"/>
</dbReference>
<protein>
    <recommendedName>
        <fullName evidence="12">Condensin complex subunit 1</fullName>
    </recommendedName>
</protein>
<evidence type="ECO:0000256" key="4">
    <source>
        <dbReference type="ARBA" id="ARBA00023067"/>
    </source>
</evidence>
<dbReference type="Gene3D" id="1.25.10.10">
    <property type="entry name" value="Leucine-rich Repeat Variant"/>
    <property type="match status" value="1"/>
</dbReference>
<feature type="region of interest" description="Disordered" evidence="7">
    <location>
        <begin position="1460"/>
        <end position="1541"/>
    </location>
</feature>
<comment type="caution">
    <text evidence="10">The sequence shown here is derived from an EMBL/GenBank/DDBJ whole genome shotgun (WGS) entry which is preliminary data.</text>
</comment>
<dbReference type="InterPro" id="IPR026971">
    <property type="entry name" value="CND1/NCAPD3"/>
</dbReference>
<feature type="domain" description="Condensin complex subunit 1 C-terminal" evidence="8">
    <location>
        <begin position="1100"/>
        <end position="1260"/>
    </location>
</feature>
<proteinExistence type="predicted"/>
<dbReference type="Pfam" id="PF12922">
    <property type="entry name" value="Cnd1_N"/>
    <property type="match status" value="1"/>
</dbReference>
<feature type="compositionally biased region" description="Acidic residues" evidence="7">
    <location>
        <begin position="1809"/>
        <end position="1825"/>
    </location>
</feature>
<evidence type="ECO:0000256" key="1">
    <source>
        <dbReference type="ARBA" id="ARBA00004123"/>
    </source>
</evidence>
<feature type="compositionally biased region" description="Polar residues" evidence="7">
    <location>
        <begin position="1841"/>
        <end position="1851"/>
    </location>
</feature>
<feature type="compositionally biased region" description="Gly residues" evidence="7">
    <location>
        <begin position="1660"/>
        <end position="1670"/>
    </location>
</feature>
<dbReference type="Proteomes" id="UP000815325">
    <property type="component" value="Unassembled WGS sequence"/>
</dbReference>
<dbReference type="InterPro" id="IPR032682">
    <property type="entry name" value="Cnd1_C"/>
</dbReference>
<gene>
    <name evidence="10" type="ORF">DUNSADRAFT_12866</name>
</gene>
<sequence length="1870" mass="195749">MAPILEISTKCFLTHSSPCFEPGSKRESKEPLNQEREEQKGRQGMRPFNIPQKPEELEHEGRSTLHVSNTLDASSLTSEDEVATRAQDLLFQLDGNDPLHATADQECFDNLYYTVKAFAMVGPQDKVKLFEILGTNLSELAISVQNLRQDHFSSSDPVVTQHRSAVQLHAFFLNWVLLQAEAVGARDEQEQRQADAGKKGSRGRKAGAAASKKGDGAGAWDLARCRERAIRAASKLLAVDMSLLYPAKHEKNRLVDTCVQMAARAVESQEAMKRSETKSSAVDVLILAAKHHDKLAHVAETLVAACRRMEHVPEVAAHVAILAQEAHGFPCLAEQMITEFTLTSPELYDKEPEKHPGVKHLGDMLVCMAESRGLAKVRTKALKAWTMLVVEDKLPLPFWPELLKAVQQRLLDGKTTVVKAALQLFQVMVEHSPFGADLDADKLQATLKALEENLQALGPQPDGDANEDVQAQNNEQGAAWGEGGAVQVGAEHARRERAQEAAECAGTGDECCEGEMEARDEEPTGAAPGSGNADGDQEMEDLMQLTQTQSQGPLMFSNPMVLRTMIANMKSGIEFVRVIESSEVEIRKLLTMHDAGNIKEAINLVTLWKQGETAALEEILRRLCVPEAAGMDARLSPHVVGHIIRYMSDSYNDLVGLKRQLGALVRQQQGGNNGAPAAGSAGFDQGSAVPASQDNPAATDSALTNERFAAAYASSLPEVRDVDSDTRTQLEEQYTQHLSVLHSAVGLVAMVAAHNPGLVMASGLRIVPLLEMLQGAISTLKDAWVVRHCCLAVKALSPQIRAASAAGEAAPPSLKINSSSSVNGPGAPMHHQQQQLPKQLPTLLQGACHLLVQVLVTPHLGLQNWQSAAGAALGALYTLHPTPSTLTTPLLKGLLVKTLSGLQSCSTTSSGAGMGGAAATGGRAGQSLLPESDVVRLLFLTGHVAMHQLVLIERLAKEIRRKRMEHERAASHHQQEQEGQQPAGSEASSYTADGAQRQAEGGSKADKEAAAAAAAKEDEDIAQQLGCGSVAADAALDALHEQIDAEILGRGSLLCAHPVICESALLALSKLMAVDGKFCEDHMRLLFTHLSNKALGAAARSNLVIALGDLAVRFPNITEPWTPYMYAPLGDGDLGVRRTSLTVLGHLILNDMMKVKGNIARIALRLVDDEEELRIWARRFFATLAQRSSGARGGSNPIYNLLPDIMSALVREPTLDAAGFTAIMEVLLPYVKDSKQADAFKEKLCQRFEALQEVNVASAADFAAAHREPAAAAAAAVAAGDGAGAGGAAAPAGDGSGATAAQHAPALGPLPAADAADVDMEGQVHSDEVRQARDGVVGGESLVVTSGIHGDKGGSSAGGVNEGGGDAHKGDVDGGGGGDGSAMHSPSPSNGPAASGKVINGNSGGAHKAVGNGGSGGGGGGGSAMHSPSLSSGPAASGDSFFSACSAGGAEASSFRSASASLGNAKGGTEAASSDRAAAPPPPAAAADGGRPAGPPNSSMIGSWGDSMGITGAAPGAEQGAGGSCAHEGAEGPFGMQGQGHGHKVSVVEEWRALATVLKGMGHSEKGLRAIMERRRCYKHALGDEQVFKVFWAIAEEGRKKASKDSTLREDATHFRDELEEIHKALRVGNADDGDGNGGGNEDEGDQREGGPTGPEEVDGGAGAGQGDVNGGEDVEMEDQHPEPEACAPPIAAAATAVAAPSQAPSVATTNRRRGRAQREEEQLEDLHNQGAELAEDGSEMCTAETPSGKPPKAKRRARNGRTPAAMKLKPGELLAAAQKGGAAGGPAKRGGRDAAKKSKKQQAAASSSEDEEEGEGEESDSGEDCEGRRDDDAGHRDQSSSRLDAQTTRLSKVHLGGGAQRVAVKQEPN</sequence>
<feature type="region of interest" description="Disordered" evidence="7">
    <location>
        <begin position="1284"/>
        <end position="1304"/>
    </location>
</feature>
<evidence type="ECO:0000256" key="7">
    <source>
        <dbReference type="SAM" id="MobiDB-lite"/>
    </source>
</evidence>
<evidence type="ECO:0000259" key="8">
    <source>
        <dbReference type="Pfam" id="PF12717"/>
    </source>
</evidence>
<dbReference type="EMBL" id="MU069440">
    <property type="protein sequence ID" value="KAF5843604.1"/>
    <property type="molecule type" value="Genomic_DNA"/>
</dbReference>
<feature type="compositionally biased region" description="Basic and acidic residues" evidence="7">
    <location>
        <begin position="963"/>
        <end position="976"/>
    </location>
</feature>
<evidence type="ECO:0000256" key="2">
    <source>
        <dbReference type="ARBA" id="ARBA00022618"/>
    </source>
</evidence>
<evidence type="ECO:0000256" key="3">
    <source>
        <dbReference type="ARBA" id="ARBA00022776"/>
    </source>
</evidence>
<dbReference type="SUPFAM" id="SSF48371">
    <property type="entry name" value="ARM repeat"/>
    <property type="match status" value="1"/>
</dbReference>
<feature type="region of interest" description="Disordered" evidence="7">
    <location>
        <begin position="512"/>
        <end position="536"/>
    </location>
</feature>
<keyword evidence="11" id="KW-1185">Reference proteome</keyword>
<feature type="compositionally biased region" description="Basic and acidic residues" evidence="7">
    <location>
        <begin position="1717"/>
        <end position="1728"/>
    </location>
</feature>
<comment type="subcellular location">
    <subcellularLocation>
        <location evidence="1">Nucleus</location>
    </subcellularLocation>
</comment>
<reference evidence="10" key="1">
    <citation type="submission" date="2017-08" db="EMBL/GenBank/DDBJ databases">
        <authorList>
            <person name="Polle J.E."/>
            <person name="Barry K."/>
            <person name="Cushman J."/>
            <person name="Schmutz J."/>
            <person name="Tran D."/>
            <person name="Hathwaick L.T."/>
            <person name="Yim W.C."/>
            <person name="Jenkins J."/>
            <person name="Mckie-Krisberg Z.M."/>
            <person name="Prochnik S."/>
            <person name="Lindquist E."/>
            <person name="Dockter R.B."/>
            <person name="Adam C."/>
            <person name="Molina H."/>
            <person name="Bunkerborg J."/>
            <person name="Jin E."/>
            <person name="Buchheim M."/>
            <person name="Magnuson J."/>
        </authorList>
    </citation>
    <scope>NUCLEOTIDE SEQUENCE</scope>
    <source>
        <strain evidence="10">CCAP 19/18</strain>
    </source>
</reference>
<evidence type="ECO:0000313" key="11">
    <source>
        <dbReference type="Proteomes" id="UP000815325"/>
    </source>
</evidence>
<dbReference type="PANTHER" id="PTHR14222:SF2">
    <property type="entry name" value="CONDENSIN COMPLEX SUBUNIT 1"/>
    <property type="match status" value="1"/>
</dbReference>
<keyword evidence="4" id="KW-0226">DNA condensation</keyword>
<feature type="region of interest" description="Disordered" evidence="7">
    <location>
        <begin position="1626"/>
        <end position="1870"/>
    </location>
</feature>
<feature type="region of interest" description="Disordered" evidence="7">
    <location>
        <begin position="1344"/>
        <end position="1437"/>
    </location>
</feature>
<feature type="compositionally biased region" description="Basic and acidic residues" evidence="7">
    <location>
        <begin position="23"/>
        <end position="41"/>
    </location>
</feature>
<keyword evidence="6" id="KW-0131">Cell cycle</keyword>
<name>A0ABQ7H9S8_DUNSA</name>
<keyword evidence="2" id="KW-0132">Cell division</keyword>
<feature type="compositionally biased region" description="Low complexity" evidence="7">
    <location>
        <begin position="1685"/>
        <end position="1709"/>
    </location>
</feature>
<evidence type="ECO:0000256" key="6">
    <source>
        <dbReference type="ARBA" id="ARBA00023306"/>
    </source>
</evidence>
<feature type="compositionally biased region" description="Basic and acidic residues" evidence="7">
    <location>
        <begin position="187"/>
        <end position="198"/>
    </location>
</feature>
<feature type="compositionally biased region" description="Basic and acidic residues" evidence="7">
    <location>
        <begin position="1826"/>
        <end position="1840"/>
    </location>
</feature>
<evidence type="ECO:0000256" key="5">
    <source>
        <dbReference type="ARBA" id="ARBA00023242"/>
    </source>
</evidence>
<keyword evidence="5" id="KW-0539">Nucleus</keyword>
<feature type="region of interest" description="Disordered" evidence="7">
    <location>
        <begin position="811"/>
        <end position="834"/>
    </location>
</feature>
<dbReference type="InterPro" id="IPR016024">
    <property type="entry name" value="ARM-type_fold"/>
</dbReference>
<feature type="region of interest" description="Disordered" evidence="7">
    <location>
        <begin position="963"/>
        <end position="1012"/>
    </location>
</feature>
<feature type="domain" description="Condensin complex subunit 1 N-terminal" evidence="9">
    <location>
        <begin position="126"/>
        <end position="295"/>
    </location>
</feature>
<dbReference type="InterPro" id="IPR011989">
    <property type="entry name" value="ARM-like"/>
</dbReference>
<feature type="compositionally biased region" description="Gly residues" evidence="7">
    <location>
        <begin position="1353"/>
        <end position="1364"/>
    </location>
</feature>
<keyword evidence="3" id="KW-0498">Mitosis</keyword>
<feature type="compositionally biased region" description="Low complexity" evidence="7">
    <location>
        <begin position="1385"/>
        <end position="1396"/>
    </location>
</feature>
<evidence type="ECO:0000313" key="10">
    <source>
        <dbReference type="EMBL" id="KAF5843604.1"/>
    </source>
</evidence>
<feature type="region of interest" description="Disordered" evidence="7">
    <location>
        <begin position="669"/>
        <end position="698"/>
    </location>
</feature>